<dbReference type="Gene3D" id="1.10.3720.10">
    <property type="entry name" value="MetI-like"/>
    <property type="match status" value="1"/>
</dbReference>
<dbReference type="EMBL" id="MZGV01000017">
    <property type="protein sequence ID" value="OPJ62155.1"/>
    <property type="molecule type" value="Genomic_DNA"/>
</dbReference>
<dbReference type="SUPFAM" id="SSF161098">
    <property type="entry name" value="MetI-like"/>
    <property type="match status" value="1"/>
</dbReference>
<evidence type="ECO:0000256" key="5">
    <source>
        <dbReference type="ARBA" id="ARBA00022989"/>
    </source>
</evidence>
<protein>
    <submittedName>
        <fullName evidence="9">L-arabinose transport system permease protein AraQ</fullName>
    </submittedName>
</protein>
<dbReference type="PROSITE" id="PS50928">
    <property type="entry name" value="ABC_TM1"/>
    <property type="match status" value="1"/>
</dbReference>
<comment type="similarity">
    <text evidence="7">Belongs to the binding-protein-dependent transport system permease family.</text>
</comment>
<keyword evidence="5 7" id="KW-1133">Transmembrane helix</keyword>
<evidence type="ECO:0000256" key="1">
    <source>
        <dbReference type="ARBA" id="ARBA00004651"/>
    </source>
</evidence>
<dbReference type="InterPro" id="IPR035906">
    <property type="entry name" value="MetI-like_sf"/>
</dbReference>
<dbReference type="STRING" id="1450648.CLORY_19780"/>
<gene>
    <name evidence="9" type="primary">araQ_10</name>
    <name evidence="9" type="ORF">CLORY_19780</name>
</gene>
<keyword evidence="2 7" id="KW-0813">Transport</keyword>
<dbReference type="AlphaFoldDB" id="A0A1V4IQT1"/>
<proteinExistence type="inferred from homology"/>
<keyword evidence="6 7" id="KW-0472">Membrane</keyword>
<evidence type="ECO:0000256" key="2">
    <source>
        <dbReference type="ARBA" id="ARBA00022448"/>
    </source>
</evidence>
<name>A0A1V4IQT1_9CLOT</name>
<accession>A0A1V4IQT1</accession>
<evidence type="ECO:0000259" key="8">
    <source>
        <dbReference type="PROSITE" id="PS50928"/>
    </source>
</evidence>
<feature type="transmembrane region" description="Helical" evidence="7">
    <location>
        <begin position="250"/>
        <end position="268"/>
    </location>
</feature>
<dbReference type="InterPro" id="IPR000515">
    <property type="entry name" value="MetI-like"/>
</dbReference>
<dbReference type="OrthoDB" id="9787837at2"/>
<sequence>MKSNIRKRNEKILQYSVMSIIAVIMFFPIIWIISSSLKTMLEISQFPPKIFPKVPQWANYKVILSDPYLYVYLKNTIILIIGNTIGTVFSSALVAYPLARMDFKGKNLIFGIILATMMVPTTTLIIPQYLLFSKIGWLDTLLPMIVPAFFAYPYNVFLFRQFFKTIPTSIDEAAYIDGCSKFTVFTKMLVPLSKPIFVTIGVLSSIFWWNELLQPLVYVNSDAVKPLTIGTMTRYRYFTGNAQLVSWDKLMVVTTLMIIPPMIMYLLASKQLTEGIKTSGSKG</sequence>
<feature type="transmembrane region" description="Helical" evidence="7">
    <location>
        <begin position="108"/>
        <end position="129"/>
    </location>
</feature>
<keyword evidence="10" id="KW-1185">Reference proteome</keyword>
<feature type="domain" description="ABC transmembrane type-1" evidence="8">
    <location>
        <begin position="73"/>
        <end position="268"/>
    </location>
</feature>
<reference evidence="9 10" key="1">
    <citation type="submission" date="2017-03" db="EMBL/GenBank/DDBJ databases">
        <title>Genome sequence of Clostridium oryzae DSM 28571.</title>
        <authorList>
            <person name="Poehlein A."/>
            <person name="Daniel R."/>
        </authorList>
    </citation>
    <scope>NUCLEOTIDE SEQUENCE [LARGE SCALE GENOMIC DNA]</scope>
    <source>
        <strain evidence="9 10">DSM 28571</strain>
    </source>
</reference>
<keyword evidence="3" id="KW-1003">Cell membrane</keyword>
<dbReference type="PANTHER" id="PTHR43744">
    <property type="entry name" value="ABC TRANSPORTER PERMEASE PROTEIN MG189-RELATED-RELATED"/>
    <property type="match status" value="1"/>
</dbReference>
<dbReference type="Pfam" id="PF00528">
    <property type="entry name" value="BPD_transp_1"/>
    <property type="match status" value="1"/>
</dbReference>
<comment type="caution">
    <text evidence="9">The sequence shown here is derived from an EMBL/GenBank/DDBJ whole genome shotgun (WGS) entry which is preliminary data.</text>
</comment>
<comment type="subcellular location">
    <subcellularLocation>
        <location evidence="1 7">Cell membrane</location>
        <topology evidence="1 7">Multi-pass membrane protein</topology>
    </subcellularLocation>
</comment>
<feature type="transmembrane region" description="Helical" evidence="7">
    <location>
        <begin position="141"/>
        <end position="159"/>
    </location>
</feature>
<dbReference type="PANTHER" id="PTHR43744:SF12">
    <property type="entry name" value="ABC TRANSPORTER PERMEASE PROTEIN MG189-RELATED"/>
    <property type="match status" value="1"/>
</dbReference>
<dbReference type="CDD" id="cd06261">
    <property type="entry name" value="TM_PBP2"/>
    <property type="match status" value="1"/>
</dbReference>
<dbReference type="RefSeq" id="WP_079423795.1">
    <property type="nucleotide sequence ID" value="NZ_MZGV01000017.1"/>
</dbReference>
<evidence type="ECO:0000313" key="10">
    <source>
        <dbReference type="Proteomes" id="UP000190080"/>
    </source>
</evidence>
<dbReference type="Proteomes" id="UP000190080">
    <property type="component" value="Unassembled WGS sequence"/>
</dbReference>
<dbReference type="GO" id="GO:0005886">
    <property type="term" value="C:plasma membrane"/>
    <property type="evidence" value="ECO:0007669"/>
    <property type="project" value="UniProtKB-SubCell"/>
</dbReference>
<feature type="transmembrane region" description="Helical" evidence="7">
    <location>
        <begin position="189"/>
        <end position="209"/>
    </location>
</feature>
<dbReference type="GO" id="GO:0055085">
    <property type="term" value="P:transmembrane transport"/>
    <property type="evidence" value="ECO:0007669"/>
    <property type="project" value="InterPro"/>
</dbReference>
<evidence type="ECO:0000256" key="4">
    <source>
        <dbReference type="ARBA" id="ARBA00022692"/>
    </source>
</evidence>
<feature type="transmembrane region" description="Helical" evidence="7">
    <location>
        <begin position="77"/>
        <end position="96"/>
    </location>
</feature>
<feature type="transmembrane region" description="Helical" evidence="7">
    <location>
        <begin position="12"/>
        <end position="33"/>
    </location>
</feature>
<evidence type="ECO:0000313" key="9">
    <source>
        <dbReference type="EMBL" id="OPJ62155.1"/>
    </source>
</evidence>
<keyword evidence="4 7" id="KW-0812">Transmembrane</keyword>
<evidence type="ECO:0000256" key="7">
    <source>
        <dbReference type="RuleBase" id="RU363032"/>
    </source>
</evidence>
<evidence type="ECO:0000256" key="3">
    <source>
        <dbReference type="ARBA" id="ARBA00022475"/>
    </source>
</evidence>
<organism evidence="9 10">
    <name type="scientific">Clostridium oryzae</name>
    <dbReference type="NCBI Taxonomy" id="1450648"/>
    <lineage>
        <taxon>Bacteria</taxon>
        <taxon>Bacillati</taxon>
        <taxon>Bacillota</taxon>
        <taxon>Clostridia</taxon>
        <taxon>Eubacteriales</taxon>
        <taxon>Clostridiaceae</taxon>
        <taxon>Clostridium</taxon>
    </lineage>
</organism>
<evidence type="ECO:0000256" key="6">
    <source>
        <dbReference type="ARBA" id="ARBA00023136"/>
    </source>
</evidence>